<protein>
    <recommendedName>
        <fullName evidence="2">Nose resistant-to-fluoxetine protein N-terminal domain-containing protein</fullName>
    </recommendedName>
</protein>
<sequence>MAYGGVIGLIFVWGLYFGLIFNNASANSTDILKKTSPIYAIAINTNILANISLCKSELDLFRDGVDKKKLWSLKILDANGEPKPGFIYGNRFWLGNKKQCYDIENRRPFEINDIWTKNNLKFHSNIDDYPPFNLNYIVSYIRHNSTIQYYTGFPNEDVISLALCLPASCTRDEISEILKYIFQERLLTVGNLFDADFNLIHINDFKNDHQWLINWRIITVGFVIFLTLLMMILGTVYDIIIHQKRFKMNKLLRPSTDKNIEIVEQENYLYDKRPSIFAEIILCFSIYTNTKFIFHTKNTSDSINAIHGLRFLGMVWIIMIHSVLFMSDYVDNRVWSMRMSEGIIAQIISNGTFSVDTFFLISGFLLAWIYFKDRKKMLDNKKIINCIKWNDFFNGIAKRIVRLTPSYMILLGIVEINFGWYNKTSLFYMNERPHDTCAKYWWRNLLYINNFFGHETMCMSWSWYLSNDMQFFIIGLFLLVLSDVYFYTSATLLLILLVCSTAITGYISYSYEYTSTLDMQWNMLDIFYYPPWMRIGPYLIGIITAYLLTRINKKLCINKKFIFLIWIVGSLCNVLTLFGLFKRDISVIYMAIYVALSRSVWGIGISWLIIACYTNNGGIINKILTLNLWIPLSRLTYCAYLINPLIINSIYLQSETSIHVDFLSNVIIFLGELVVTYICAFIMTLMAEIPYTLMLKLLMKSRNDKY</sequence>
<name>A0AA39C879_MICHY</name>
<keyword evidence="1" id="KW-0472">Membrane</keyword>
<feature type="transmembrane region" description="Helical" evidence="1">
    <location>
        <begin position="531"/>
        <end position="549"/>
    </location>
</feature>
<feature type="transmembrane region" description="Helical" evidence="1">
    <location>
        <begin position="561"/>
        <end position="581"/>
    </location>
</feature>
<evidence type="ECO:0000259" key="2">
    <source>
        <dbReference type="SMART" id="SM00703"/>
    </source>
</evidence>
<dbReference type="InterPro" id="IPR002656">
    <property type="entry name" value="Acyl_transf_3_dom"/>
</dbReference>
<dbReference type="Proteomes" id="UP001168972">
    <property type="component" value="Unassembled WGS sequence"/>
</dbReference>
<keyword evidence="1" id="KW-0812">Transmembrane</keyword>
<feature type="transmembrane region" description="Helical" evidence="1">
    <location>
        <begin position="276"/>
        <end position="294"/>
    </location>
</feature>
<dbReference type="AlphaFoldDB" id="A0AA39C879"/>
<reference evidence="3" key="2">
    <citation type="submission" date="2023-03" db="EMBL/GenBank/DDBJ databases">
        <authorList>
            <person name="Inwood S.N."/>
            <person name="Skelly J.G."/>
            <person name="Guhlin J."/>
            <person name="Harrop T.W.R."/>
            <person name="Goldson S.G."/>
            <person name="Dearden P.K."/>
        </authorList>
    </citation>
    <scope>NUCLEOTIDE SEQUENCE</scope>
    <source>
        <strain evidence="3">Lincoln</strain>
        <tissue evidence="3">Whole body</tissue>
    </source>
</reference>
<feature type="transmembrane region" description="Helical" evidence="1">
    <location>
        <begin position="666"/>
        <end position="693"/>
    </location>
</feature>
<comment type="caution">
    <text evidence="3">The sequence shown here is derived from an EMBL/GenBank/DDBJ whole genome shotgun (WGS) entry which is preliminary data.</text>
</comment>
<keyword evidence="1" id="KW-1133">Transmembrane helix</keyword>
<dbReference type="PANTHER" id="PTHR11161">
    <property type="entry name" value="O-ACYLTRANSFERASE"/>
    <property type="match status" value="1"/>
</dbReference>
<reference evidence="3" key="1">
    <citation type="journal article" date="2023" name="bioRxiv">
        <title>Scaffold-level genome assemblies of two parasitoid biocontrol wasps reveal the parthenogenesis mechanism and an associated novel virus.</title>
        <authorList>
            <person name="Inwood S."/>
            <person name="Skelly J."/>
            <person name="Guhlin J."/>
            <person name="Harrop T."/>
            <person name="Goldson S."/>
            <person name="Dearden P."/>
        </authorList>
    </citation>
    <scope>NUCLEOTIDE SEQUENCE</scope>
    <source>
        <strain evidence="3">Lincoln</strain>
        <tissue evidence="3">Whole body</tissue>
    </source>
</reference>
<feature type="transmembrane region" description="Helical" evidence="1">
    <location>
        <begin position="6"/>
        <end position="24"/>
    </location>
</feature>
<feature type="transmembrane region" description="Helical" evidence="1">
    <location>
        <begin position="587"/>
        <end position="614"/>
    </location>
</feature>
<feature type="transmembrane region" description="Helical" evidence="1">
    <location>
        <begin position="635"/>
        <end position="654"/>
    </location>
</feature>
<feature type="transmembrane region" description="Helical" evidence="1">
    <location>
        <begin position="492"/>
        <end position="511"/>
    </location>
</feature>
<dbReference type="EMBL" id="JAQQBR010001836">
    <property type="protein sequence ID" value="KAK0159618.1"/>
    <property type="molecule type" value="Genomic_DNA"/>
</dbReference>
<gene>
    <name evidence="3" type="ORF">PV327_010713</name>
</gene>
<dbReference type="Pfam" id="PF01757">
    <property type="entry name" value="Acyl_transf_3"/>
    <property type="match status" value="1"/>
</dbReference>
<feature type="transmembrane region" description="Helical" evidence="1">
    <location>
        <begin position="469"/>
        <end position="487"/>
    </location>
</feature>
<feature type="transmembrane region" description="Helical" evidence="1">
    <location>
        <begin position="306"/>
        <end position="327"/>
    </location>
</feature>
<dbReference type="PANTHER" id="PTHR11161:SF72">
    <property type="entry name" value="FI21449P1"/>
    <property type="match status" value="1"/>
</dbReference>
<feature type="transmembrane region" description="Helical" evidence="1">
    <location>
        <begin position="217"/>
        <end position="240"/>
    </location>
</feature>
<dbReference type="InterPro" id="IPR006621">
    <property type="entry name" value="Nose-resist-to-fluoxetine_N"/>
</dbReference>
<dbReference type="SMART" id="SM00703">
    <property type="entry name" value="NRF"/>
    <property type="match status" value="1"/>
</dbReference>
<dbReference type="InterPro" id="IPR052728">
    <property type="entry name" value="O2_lipid_transport_reg"/>
</dbReference>
<feature type="transmembrane region" description="Helical" evidence="1">
    <location>
        <begin position="347"/>
        <end position="371"/>
    </location>
</feature>
<dbReference type="GO" id="GO:0016747">
    <property type="term" value="F:acyltransferase activity, transferring groups other than amino-acyl groups"/>
    <property type="evidence" value="ECO:0007669"/>
    <property type="project" value="InterPro"/>
</dbReference>
<evidence type="ECO:0000313" key="4">
    <source>
        <dbReference type="Proteomes" id="UP001168972"/>
    </source>
</evidence>
<accession>A0AA39C879</accession>
<keyword evidence="4" id="KW-1185">Reference proteome</keyword>
<dbReference type="Pfam" id="PF20146">
    <property type="entry name" value="NRF"/>
    <property type="match status" value="1"/>
</dbReference>
<feature type="transmembrane region" description="Helical" evidence="1">
    <location>
        <begin position="400"/>
        <end position="421"/>
    </location>
</feature>
<evidence type="ECO:0000256" key="1">
    <source>
        <dbReference type="SAM" id="Phobius"/>
    </source>
</evidence>
<proteinExistence type="predicted"/>
<evidence type="ECO:0000313" key="3">
    <source>
        <dbReference type="EMBL" id="KAK0159618.1"/>
    </source>
</evidence>
<feature type="domain" description="Nose resistant-to-fluoxetine protein N-terminal" evidence="2">
    <location>
        <begin position="51"/>
        <end position="196"/>
    </location>
</feature>
<organism evidence="3 4">
    <name type="scientific">Microctonus hyperodae</name>
    <name type="common">Parasitoid wasp</name>
    <dbReference type="NCBI Taxonomy" id="165561"/>
    <lineage>
        <taxon>Eukaryota</taxon>
        <taxon>Metazoa</taxon>
        <taxon>Ecdysozoa</taxon>
        <taxon>Arthropoda</taxon>
        <taxon>Hexapoda</taxon>
        <taxon>Insecta</taxon>
        <taxon>Pterygota</taxon>
        <taxon>Neoptera</taxon>
        <taxon>Endopterygota</taxon>
        <taxon>Hymenoptera</taxon>
        <taxon>Apocrita</taxon>
        <taxon>Ichneumonoidea</taxon>
        <taxon>Braconidae</taxon>
        <taxon>Euphorinae</taxon>
        <taxon>Microctonus</taxon>
    </lineage>
</organism>